<keyword evidence="6 13" id="KW-1133">Transmembrane helix</keyword>
<protein>
    <recommendedName>
        <fullName evidence="12">Taste receptor type 2</fullName>
    </recommendedName>
</protein>
<dbReference type="Ensembl" id="ENSXETT00000081036">
    <property type="protein sequence ID" value="ENSXETP00000089116"/>
    <property type="gene ID" value="ENSXETG00000038186"/>
</dbReference>
<dbReference type="PANTHER" id="PTHR11394">
    <property type="entry name" value="TASTE RECEPTOR TYPE 2"/>
    <property type="match status" value="1"/>
</dbReference>
<feature type="transmembrane region" description="Helical" evidence="13">
    <location>
        <begin position="51"/>
        <end position="76"/>
    </location>
</feature>
<evidence type="ECO:0000256" key="12">
    <source>
        <dbReference type="RuleBase" id="RU004424"/>
    </source>
</evidence>
<reference evidence="14" key="2">
    <citation type="submission" date="2020-05" db="UniProtKB">
        <authorList>
            <consortium name="Ensembl"/>
        </authorList>
    </citation>
    <scope>IDENTIFICATION</scope>
</reference>
<dbReference type="AlphaFoldDB" id="A0A6I8S8Y1"/>
<evidence type="ECO:0000256" key="5">
    <source>
        <dbReference type="ARBA" id="ARBA00022692"/>
    </source>
</evidence>
<evidence type="ECO:0000256" key="1">
    <source>
        <dbReference type="ARBA" id="ARBA00004141"/>
    </source>
</evidence>
<feature type="transmembrane region" description="Helical" evidence="13">
    <location>
        <begin position="185"/>
        <end position="214"/>
    </location>
</feature>
<evidence type="ECO:0000313" key="14">
    <source>
        <dbReference type="Ensembl" id="ENSXETP00000089116"/>
    </source>
</evidence>
<dbReference type="PANTHER" id="PTHR11394:SF160">
    <property type="entry name" value="TASTE RECEPTOR TYPE 2"/>
    <property type="match status" value="1"/>
</dbReference>
<keyword evidence="4 12" id="KW-0716">Sensory transduction</keyword>
<evidence type="ECO:0000256" key="3">
    <source>
        <dbReference type="ARBA" id="ARBA00022480"/>
    </source>
</evidence>
<evidence type="ECO:0000256" key="6">
    <source>
        <dbReference type="ARBA" id="ARBA00022989"/>
    </source>
</evidence>
<evidence type="ECO:0000256" key="4">
    <source>
        <dbReference type="ARBA" id="ARBA00022606"/>
    </source>
</evidence>
<proteinExistence type="inferred from homology"/>
<evidence type="ECO:0000256" key="8">
    <source>
        <dbReference type="ARBA" id="ARBA00023136"/>
    </source>
</evidence>
<evidence type="ECO:0000256" key="11">
    <source>
        <dbReference type="RuleBase" id="RU004423"/>
    </source>
</evidence>
<dbReference type="SUPFAM" id="SSF81321">
    <property type="entry name" value="Family A G protein-coupled receptor-like"/>
    <property type="match status" value="1"/>
</dbReference>
<keyword evidence="9 12" id="KW-0675">Receptor</keyword>
<evidence type="ECO:0000256" key="2">
    <source>
        <dbReference type="ARBA" id="ARBA00007376"/>
    </source>
</evidence>
<organism evidence="14">
    <name type="scientific">Xenopus tropicalis</name>
    <name type="common">Western clawed frog</name>
    <name type="synonym">Silurana tropicalis</name>
    <dbReference type="NCBI Taxonomy" id="8364"/>
    <lineage>
        <taxon>Eukaryota</taxon>
        <taxon>Metazoa</taxon>
        <taxon>Chordata</taxon>
        <taxon>Craniata</taxon>
        <taxon>Vertebrata</taxon>
        <taxon>Euteleostomi</taxon>
        <taxon>Amphibia</taxon>
        <taxon>Batrachia</taxon>
        <taxon>Anura</taxon>
        <taxon>Pipoidea</taxon>
        <taxon>Pipidae</taxon>
        <taxon>Xenopodinae</taxon>
        <taxon>Xenopus</taxon>
        <taxon>Silurana</taxon>
    </lineage>
</organism>
<feature type="transmembrane region" description="Helical" evidence="13">
    <location>
        <begin position="235"/>
        <end position="259"/>
    </location>
</feature>
<dbReference type="FunFam" id="1.20.1070.10:FF:000055">
    <property type="entry name" value="Taste receptor type 2"/>
    <property type="match status" value="1"/>
</dbReference>
<keyword evidence="3 12" id="KW-0919">Taste</keyword>
<sequence>MADGEWVAIGWALLVLLGTSFLAGAAINIFIVAVNLADWLKRRQLSDLDKVLTCIGVSRLGLQITTTMTVYGVIFFQMDLLYEARTVSEALRSLELFFNYSSTWVTTLLSFFYLVKIANFHHPAFVLLKERISQLLTALVISCLVFALVNTLLLTLWPPHINGLLGNSTHDLHENVTASQSDRRVFVYLFVAGKLLPFAISAVSLTLLLVSLSLHIRQMRDSSHSSPNLDKYYTAIKSMIFCFLIYSMHIGIGFAGLPYSFSMNIIWIQIMKNLFPTLHSLFLIVGTVKLRRQFWRITQRAANCFSRGSSMELTETIPP</sequence>
<dbReference type="Gene3D" id="1.20.1070.10">
    <property type="entry name" value="Rhodopsin 7-helix transmembrane proteins"/>
    <property type="match status" value="1"/>
</dbReference>
<comment type="subcellular location">
    <subcellularLocation>
        <location evidence="1 12">Membrane</location>
        <topology evidence="1 12">Multi-pass membrane protein</topology>
    </subcellularLocation>
</comment>
<feature type="transmembrane region" description="Helical" evidence="13">
    <location>
        <begin position="265"/>
        <end position="288"/>
    </location>
</feature>
<keyword evidence="8 12" id="KW-0472">Membrane</keyword>
<dbReference type="InterPro" id="IPR007960">
    <property type="entry name" value="TAS2R"/>
</dbReference>
<evidence type="ECO:0000256" key="13">
    <source>
        <dbReference type="SAM" id="Phobius"/>
    </source>
</evidence>
<dbReference type="GO" id="GO:0016020">
    <property type="term" value="C:membrane"/>
    <property type="evidence" value="ECO:0007669"/>
    <property type="project" value="UniProtKB-SubCell"/>
</dbReference>
<name>A0A6I8S8Y1_XENTR</name>
<evidence type="ECO:0000256" key="9">
    <source>
        <dbReference type="ARBA" id="ARBA00023170"/>
    </source>
</evidence>
<feature type="transmembrane region" description="Helical" evidence="13">
    <location>
        <begin position="6"/>
        <end position="39"/>
    </location>
</feature>
<keyword evidence="10 12" id="KW-0807">Transducer</keyword>
<dbReference type="Pfam" id="PF05296">
    <property type="entry name" value="TAS2R"/>
    <property type="match status" value="1"/>
</dbReference>
<evidence type="ECO:0000256" key="10">
    <source>
        <dbReference type="ARBA" id="ARBA00023224"/>
    </source>
</evidence>
<keyword evidence="7 12" id="KW-0297">G-protein coupled receptor</keyword>
<reference evidence="14" key="1">
    <citation type="journal article" date="2010" name="Science">
        <title>The genome of the Western clawed frog Xenopus tropicalis.</title>
        <authorList>
            <person name="Hellsten U."/>
            <person name="Harland R.M."/>
            <person name="Gilchrist M.J."/>
            <person name="Hendrix D."/>
            <person name="Jurka J."/>
            <person name="Kapitonov V."/>
            <person name="Ovcharenko I."/>
            <person name="Putnam N.H."/>
            <person name="Shu S."/>
            <person name="Taher L."/>
            <person name="Blitz I.L."/>
            <person name="Blumberg B."/>
            <person name="Dichmann D.S."/>
            <person name="Dubchak I."/>
            <person name="Amaya E."/>
            <person name="Detter J.C."/>
            <person name="Fletcher R."/>
            <person name="Gerhard D.S."/>
            <person name="Goodstein D."/>
            <person name="Graves T."/>
            <person name="Grigoriev I.V."/>
            <person name="Grimwood J."/>
            <person name="Kawashima T."/>
            <person name="Lindquist E."/>
            <person name="Lucas S.M."/>
            <person name="Mead P.E."/>
            <person name="Mitros T."/>
            <person name="Ogino H."/>
            <person name="Ohta Y."/>
            <person name="Poliakov A.V."/>
            <person name="Pollet N."/>
            <person name="Robert J."/>
            <person name="Salamov A."/>
            <person name="Sater A.K."/>
            <person name="Schmutz J."/>
            <person name="Terry A."/>
            <person name="Vize P.D."/>
            <person name="Warren W.C."/>
            <person name="Wells D."/>
            <person name="Wills A."/>
            <person name="Wilson R.K."/>
            <person name="Zimmerman L.B."/>
            <person name="Zorn A.M."/>
            <person name="Grainger R."/>
            <person name="Grammer T."/>
            <person name="Khokha M.K."/>
            <person name="Richardson P.M."/>
            <person name="Rokhsar D.S."/>
        </authorList>
    </citation>
    <scope>NUCLEOTIDE SEQUENCE [LARGE SCALE GENOMIC DNA]</scope>
    <source>
        <strain evidence="14">Nigerian</strain>
    </source>
</reference>
<dbReference type="GO" id="GO:0033038">
    <property type="term" value="F:bitter taste receptor activity"/>
    <property type="evidence" value="ECO:0007669"/>
    <property type="project" value="InterPro"/>
</dbReference>
<comment type="similarity">
    <text evidence="2 11">Belongs to the G-protein coupled receptor T2R family.</text>
</comment>
<evidence type="ECO:0000256" key="7">
    <source>
        <dbReference type="ARBA" id="ARBA00023040"/>
    </source>
</evidence>
<dbReference type="GeneTree" id="ENSGT01150000286961"/>
<keyword evidence="5 12" id="KW-0812">Transmembrane</keyword>
<accession>A0A6I8S8Y1</accession>
<feature type="transmembrane region" description="Helical" evidence="13">
    <location>
        <begin position="135"/>
        <end position="157"/>
    </location>
</feature>
<dbReference type="GO" id="GO:0004930">
    <property type="term" value="F:G protein-coupled receptor activity"/>
    <property type="evidence" value="ECO:0007669"/>
    <property type="project" value="UniProtKB-KW"/>
</dbReference>
<feature type="transmembrane region" description="Helical" evidence="13">
    <location>
        <begin position="96"/>
        <end position="115"/>
    </location>
</feature>
<gene>
    <name evidence="14" type="primary">t2r8</name>
</gene>
<dbReference type="InParanoid" id="A0A6I8S8Y1"/>